<evidence type="ECO:0000313" key="2">
    <source>
        <dbReference type="EMBL" id="KAG2548372.1"/>
    </source>
</evidence>
<keyword evidence="3" id="KW-1185">Reference proteome</keyword>
<dbReference type="Proteomes" id="UP000823388">
    <property type="component" value="Chromosome 9K"/>
</dbReference>
<dbReference type="EMBL" id="CM029053">
    <property type="protein sequence ID" value="KAG2548372.1"/>
    <property type="molecule type" value="Genomic_DNA"/>
</dbReference>
<evidence type="ECO:0000256" key="1">
    <source>
        <dbReference type="SAM" id="Phobius"/>
    </source>
</evidence>
<name>A0A8T0NJR9_PANVG</name>
<keyword evidence="1" id="KW-1133">Transmembrane helix</keyword>
<keyword evidence="1" id="KW-0812">Transmembrane</keyword>
<accession>A0A8T0NJR9</accession>
<organism evidence="2 3">
    <name type="scientific">Panicum virgatum</name>
    <name type="common">Blackwell switchgrass</name>
    <dbReference type="NCBI Taxonomy" id="38727"/>
    <lineage>
        <taxon>Eukaryota</taxon>
        <taxon>Viridiplantae</taxon>
        <taxon>Streptophyta</taxon>
        <taxon>Embryophyta</taxon>
        <taxon>Tracheophyta</taxon>
        <taxon>Spermatophyta</taxon>
        <taxon>Magnoliopsida</taxon>
        <taxon>Liliopsida</taxon>
        <taxon>Poales</taxon>
        <taxon>Poaceae</taxon>
        <taxon>PACMAD clade</taxon>
        <taxon>Panicoideae</taxon>
        <taxon>Panicodae</taxon>
        <taxon>Paniceae</taxon>
        <taxon>Panicinae</taxon>
        <taxon>Panicum</taxon>
        <taxon>Panicum sect. Hiantes</taxon>
    </lineage>
</organism>
<evidence type="ECO:0008006" key="4">
    <source>
        <dbReference type="Google" id="ProtNLM"/>
    </source>
</evidence>
<evidence type="ECO:0000313" key="3">
    <source>
        <dbReference type="Proteomes" id="UP000823388"/>
    </source>
</evidence>
<dbReference type="AlphaFoldDB" id="A0A8T0NJR9"/>
<gene>
    <name evidence="2" type="ORF">PVAP13_9KG053600</name>
</gene>
<protein>
    <recommendedName>
        <fullName evidence="4">Embryo surrounding factor 1 brassicaceae domain-containing protein</fullName>
    </recommendedName>
</protein>
<feature type="transmembrane region" description="Helical" evidence="1">
    <location>
        <begin position="28"/>
        <end position="50"/>
    </location>
</feature>
<reference evidence="2" key="1">
    <citation type="submission" date="2020-05" db="EMBL/GenBank/DDBJ databases">
        <title>WGS assembly of Panicum virgatum.</title>
        <authorList>
            <person name="Lovell J.T."/>
            <person name="Jenkins J."/>
            <person name="Shu S."/>
            <person name="Juenger T.E."/>
            <person name="Schmutz J."/>
        </authorList>
    </citation>
    <scope>NUCLEOTIDE SEQUENCE</scope>
    <source>
        <strain evidence="2">AP13</strain>
    </source>
</reference>
<sequence>MASFKVADASEYLTITGWVVGVKLAKKAWVWVWVWMKMFLFTLLFGSLSLSAQGGRPQLLNARSFTANNTINSKSFDESKITLIFCSWGKCDFFGHGLHDCYCCPDGSWKEYCHQTMEECRANCALCRPKC</sequence>
<comment type="caution">
    <text evidence="2">The sequence shown here is derived from an EMBL/GenBank/DDBJ whole genome shotgun (WGS) entry which is preliminary data.</text>
</comment>
<keyword evidence="1" id="KW-0472">Membrane</keyword>
<proteinExistence type="predicted"/>